<gene>
    <name evidence="13" type="ORF">SAMN05216550_12211</name>
</gene>
<proteinExistence type="predicted"/>
<evidence type="ECO:0000256" key="9">
    <source>
        <dbReference type="ARBA" id="ARBA00023136"/>
    </source>
</evidence>
<comment type="subcellular location">
    <subcellularLocation>
        <location evidence="1">Cell outer membrane</location>
        <topology evidence="1">Multi-pass membrane protein</topology>
    </subcellularLocation>
</comment>
<keyword evidence="6 11" id="KW-0732">Signal</keyword>
<evidence type="ECO:0000256" key="5">
    <source>
        <dbReference type="ARBA" id="ARBA00022692"/>
    </source>
</evidence>
<keyword evidence="10" id="KW-0998">Cell outer membrane</keyword>
<dbReference type="GO" id="GO:0006811">
    <property type="term" value="P:monoatomic ion transport"/>
    <property type="evidence" value="ECO:0007669"/>
    <property type="project" value="UniProtKB-KW"/>
</dbReference>
<evidence type="ECO:0000256" key="3">
    <source>
        <dbReference type="ARBA" id="ARBA00022448"/>
    </source>
</evidence>
<dbReference type="GO" id="GO:0009279">
    <property type="term" value="C:cell outer membrane"/>
    <property type="evidence" value="ECO:0007669"/>
    <property type="project" value="UniProtKB-SubCell"/>
</dbReference>
<reference evidence="13 14" key="1">
    <citation type="submission" date="2016-10" db="EMBL/GenBank/DDBJ databases">
        <authorList>
            <person name="Varghese N."/>
            <person name="Submissions S."/>
        </authorList>
    </citation>
    <scope>NUCLEOTIDE SEQUENCE [LARGE SCALE GENOMIC DNA]</scope>
    <source>
        <strain evidence="13 14">LMG 22274</strain>
    </source>
</reference>
<name>A0AAQ1GMC1_9BURK</name>
<organism evidence="13 14">
    <name type="scientific">Paraburkholderia tropica</name>
    <dbReference type="NCBI Taxonomy" id="92647"/>
    <lineage>
        <taxon>Bacteria</taxon>
        <taxon>Pseudomonadati</taxon>
        <taxon>Pseudomonadota</taxon>
        <taxon>Betaproteobacteria</taxon>
        <taxon>Burkholderiales</taxon>
        <taxon>Burkholderiaceae</taxon>
        <taxon>Paraburkholderia</taxon>
    </lineage>
</organism>
<evidence type="ECO:0000256" key="4">
    <source>
        <dbReference type="ARBA" id="ARBA00022452"/>
    </source>
</evidence>
<dbReference type="Proteomes" id="UP000183529">
    <property type="component" value="Unassembled WGS sequence"/>
</dbReference>
<accession>A0AAQ1GMC1</accession>
<keyword evidence="4" id="KW-1134">Transmembrane beta strand</keyword>
<dbReference type="PANTHER" id="PTHR34501">
    <property type="entry name" value="PROTEIN YDDL-RELATED"/>
    <property type="match status" value="1"/>
</dbReference>
<comment type="subunit">
    <text evidence="2">Homotrimer.</text>
</comment>
<dbReference type="InterPro" id="IPR050298">
    <property type="entry name" value="Gram-neg_bact_OMP"/>
</dbReference>
<dbReference type="InterPro" id="IPR033900">
    <property type="entry name" value="Gram_neg_porin_domain"/>
</dbReference>
<evidence type="ECO:0000256" key="1">
    <source>
        <dbReference type="ARBA" id="ARBA00004571"/>
    </source>
</evidence>
<evidence type="ECO:0000256" key="8">
    <source>
        <dbReference type="ARBA" id="ARBA00023114"/>
    </source>
</evidence>
<comment type="caution">
    <text evidence="13">The sequence shown here is derived from an EMBL/GenBank/DDBJ whole genome shotgun (WGS) entry which is preliminary data.</text>
</comment>
<dbReference type="RefSeq" id="WP_074986891.1">
    <property type="nucleotide sequence ID" value="NZ_CAJMXV010000011.1"/>
</dbReference>
<sequence>MRYRSAIFICASLIGACIGTCIDSSPAWATESPPWVLGGENTVTLYGSVDEGVEYITGQAVGKGTASSLRTGWGTDTSFFGIRGNEALGGSLRAIWDLEGGFQASNGTASQGGRLFGRQSYVGVAGDFGSLTFGRQYTMRAYAIKPINPFGFGAQGLTTLDNGIANPRADNSISYRYHIDGFETGVNYSFGRDAVDGDSVVATNCPGETSPSNECREWSALLKYESRIWGVVSAYERNYGGTSATWGGLTSPKLTDSRFILGAYFNVRSARFGAGWIRRDDEGISTPKSNLVWVTGTVPVSPALSFDSEVAELKYDHTPDKAVIFVLRAVYTLSRNTALYVTGEHIKNSGALALSASTIIPVVGPPEGGSQTSVIAGIRHRF</sequence>
<feature type="domain" description="Porin" evidence="12">
    <location>
        <begin position="24"/>
        <end position="350"/>
    </location>
</feature>
<keyword evidence="9" id="KW-0472">Membrane</keyword>
<dbReference type="AlphaFoldDB" id="A0AAQ1GMC1"/>
<evidence type="ECO:0000313" key="13">
    <source>
        <dbReference type="EMBL" id="SEK12399.1"/>
    </source>
</evidence>
<dbReference type="CDD" id="cd00342">
    <property type="entry name" value="gram_neg_porins"/>
    <property type="match status" value="1"/>
</dbReference>
<keyword evidence="3" id="KW-0813">Transport</keyword>
<keyword evidence="7" id="KW-0406">Ion transport</keyword>
<evidence type="ECO:0000256" key="10">
    <source>
        <dbReference type="ARBA" id="ARBA00023237"/>
    </source>
</evidence>
<dbReference type="GO" id="GO:0046930">
    <property type="term" value="C:pore complex"/>
    <property type="evidence" value="ECO:0007669"/>
    <property type="project" value="UniProtKB-KW"/>
</dbReference>
<dbReference type="PROSITE" id="PS51257">
    <property type="entry name" value="PROKAR_LIPOPROTEIN"/>
    <property type="match status" value="1"/>
</dbReference>
<dbReference type="Gene3D" id="2.40.160.10">
    <property type="entry name" value="Porin"/>
    <property type="match status" value="1"/>
</dbReference>
<feature type="signal peptide" evidence="11">
    <location>
        <begin position="1"/>
        <end position="29"/>
    </location>
</feature>
<evidence type="ECO:0000256" key="11">
    <source>
        <dbReference type="SAM" id="SignalP"/>
    </source>
</evidence>
<dbReference type="EMBL" id="FNZM01000022">
    <property type="protein sequence ID" value="SEK12399.1"/>
    <property type="molecule type" value="Genomic_DNA"/>
</dbReference>
<evidence type="ECO:0000256" key="6">
    <source>
        <dbReference type="ARBA" id="ARBA00022729"/>
    </source>
</evidence>
<feature type="chain" id="PRO_5042832705" evidence="11">
    <location>
        <begin position="30"/>
        <end position="382"/>
    </location>
</feature>
<dbReference type="Pfam" id="PF13609">
    <property type="entry name" value="Porin_4"/>
    <property type="match status" value="1"/>
</dbReference>
<protein>
    <submittedName>
        <fullName evidence="13">Outer membrane protein (Porin)</fullName>
    </submittedName>
</protein>
<dbReference type="GO" id="GO:0015288">
    <property type="term" value="F:porin activity"/>
    <property type="evidence" value="ECO:0007669"/>
    <property type="project" value="UniProtKB-KW"/>
</dbReference>
<evidence type="ECO:0000256" key="2">
    <source>
        <dbReference type="ARBA" id="ARBA00011233"/>
    </source>
</evidence>
<evidence type="ECO:0000256" key="7">
    <source>
        <dbReference type="ARBA" id="ARBA00023065"/>
    </source>
</evidence>
<evidence type="ECO:0000259" key="12">
    <source>
        <dbReference type="Pfam" id="PF13609"/>
    </source>
</evidence>
<dbReference type="PANTHER" id="PTHR34501:SF9">
    <property type="entry name" value="MAJOR OUTER MEMBRANE PROTEIN P.IA"/>
    <property type="match status" value="1"/>
</dbReference>
<keyword evidence="5" id="KW-0812">Transmembrane</keyword>
<dbReference type="InterPro" id="IPR023614">
    <property type="entry name" value="Porin_dom_sf"/>
</dbReference>
<keyword evidence="8" id="KW-0626">Porin</keyword>
<evidence type="ECO:0000313" key="14">
    <source>
        <dbReference type="Proteomes" id="UP000183529"/>
    </source>
</evidence>
<dbReference type="SUPFAM" id="SSF56935">
    <property type="entry name" value="Porins"/>
    <property type="match status" value="1"/>
</dbReference>